<dbReference type="Gene3D" id="2.30.40.10">
    <property type="entry name" value="Urease, subunit C, domain 1"/>
    <property type="match status" value="1"/>
</dbReference>
<dbReference type="EMBL" id="RHHR01000034">
    <property type="protein sequence ID" value="RNB70355.1"/>
    <property type="molecule type" value="Genomic_DNA"/>
</dbReference>
<comment type="caution">
    <text evidence="1">The sequence shown here is derived from an EMBL/GenBank/DDBJ whole genome shotgun (WGS) entry which is preliminary data.</text>
</comment>
<keyword evidence="2" id="KW-1185">Reference proteome</keyword>
<gene>
    <name evidence="1" type="ORF">EDM52_17490</name>
</gene>
<name>A0A3M8C612_9BACL</name>
<dbReference type="OrthoDB" id="9775607at2"/>
<proteinExistence type="predicted"/>
<evidence type="ECO:0000313" key="1">
    <source>
        <dbReference type="EMBL" id="RNB70355.1"/>
    </source>
</evidence>
<dbReference type="AlphaFoldDB" id="A0A3M8C612"/>
<protein>
    <recommendedName>
        <fullName evidence="3">Adenine deaminase</fullName>
    </recommendedName>
</protein>
<dbReference type="GO" id="GO:0016810">
    <property type="term" value="F:hydrolase activity, acting on carbon-nitrogen (but not peptide) bonds"/>
    <property type="evidence" value="ECO:0007669"/>
    <property type="project" value="InterPro"/>
</dbReference>
<reference evidence="1 2" key="1">
    <citation type="submission" date="2018-10" db="EMBL/GenBank/DDBJ databases">
        <title>Phylogenomics of Brevibacillus.</title>
        <authorList>
            <person name="Dunlap C."/>
        </authorList>
    </citation>
    <scope>NUCLEOTIDE SEQUENCE [LARGE SCALE GENOMIC DNA]</scope>
    <source>
        <strain evidence="1 2">JCM 12215</strain>
    </source>
</reference>
<evidence type="ECO:0000313" key="2">
    <source>
        <dbReference type="Proteomes" id="UP000282028"/>
    </source>
</evidence>
<accession>A0A3M8C612</accession>
<dbReference type="InterPro" id="IPR011059">
    <property type="entry name" value="Metal-dep_hydrolase_composite"/>
</dbReference>
<organism evidence="1 2">
    <name type="scientific">Brevibacillus invocatus</name>
    <dbReference type="NCBI Taxonomy" id="173959"/>
    <lineage>
        <taxon>Bacteria</taxon>
        <taxon>Bacillati</taxon>
        <taxon>Bacillota</taxon>
        <taxon>Bacilli</taxon>
        <taxon>Bacillales</taxon>
        <taxon>Paenibacillaceae</taxon>
        <taxon>Brevibacillus</taxon>
    </lineage>
</organism>
<dbReference type="SUPFAM" id="SSF51338">
    <property type="entry name" value="Composite domain of metallo-dependent hydrolases"/>
    <property type="match status" value="1"/>
</dbReference>
<dbReference type="Proteomes" id="UP000282028">
    <property type="component" value="Unassembled WGS sequence"/>
</dbReference>
<sequence>MKYTTENLRKRIAVSAGRAKADVVIKNGTIIDVFNGETFTGDVAIVDGVIAGIGDYEGETELCFP</sequence>
<evidence type="ECO:0008006" key="3">
    <source>
        <dbReference type="Google" id="ProtNLM"/>
    </source>
</evidence>
<dbReference type="RefSeq" id="WP_148038774.1">
    <property type="nucleotide sequence ID" value="NZ_CBCSBE010000010.1"/>
</dbReference>